<dbReference type="EMBL" id="LR798307">
    <property type="protein sequence ID" value="CAB5222730.1"/>
    <property type="molecule type" value="Genomic_DNA"/>
</dbReference>
<evidence type="ECO:0000313" key="1">
    <source>
        <dbReference type="EMBL" id="CAB5222730.1"/>
    </source>
</evidence>
<organism evidence="1">
    <name type="scientific">uncultured Caudovirales phage</name>
    <dbReference type="NCBI Taxonomy" id="2100421"/>
    <lineage>
        <taxon>Viruses</taxon>
        <taxon>Duplodnaviria</taxon>
        <taxon>Heunggongvirae</taxon>
        <taxon>Uroviricota</taxon>
        <taxon>Caudoviricetes</taxon>
        <taxon>Peduoviridae</taxon>
        <taxon>Maltschvirus</taxon>
        <taxon>Maltschvirus maltsch</taxon>
    </lineage>
</organism>
<proteinExistence type="predicted"/>
<accession>A0A6J7WYA0</accession>
<gene>
    <name evidence="1" type="ORF">UFOVP379_29</name>
</gene>
<name>A0A6J7WYA0_9CAUD</name>
<sequence>MSNYSNNECTQDEGLDYIFGRMSAIYGAAFLRHWEGVDLELVRQEWQKQLGNFLTYRPSMDYAIDRCHADYPPSAIKFREFCNAGPNIPRNQAQIEYKPKPVDPEVIAEAKRKLAELRSRWTN</sequence>
<reference evidence="1" key="1">
    <citation type="submission" date="2020-05" db="EMBL/GenBank/DDBJ databases">
        <authorList>
            <person name="Chiriac C."/>
            <person name="Salcher M."/>
            <person name="Ghai R."/>
            <person name="Kavagutti S V."/>
        </authorList>
    </citation>
    <scope>NUCLEOTIDE SEQUENCE</scope>
</reference>
<protein>
    <submittedName>
        <fullName evidence="1">Uncharacterized protein</fullName>
    </submittedName>
</protein>